<reference evidence="5 6" key="1">
    <citation type="journal article" date="2021" name="Sci. Rep.">
        <title>Genome sequencing of the multicellular alga Astrephomene provides insights into convergent evolution of germ-soma differentiation.</title>
        <authorList>
            <person name="Yamashita S."/>
            <person name="Yamamoto K."/>
            <person name="Matsuzaki R."/>
            <person name="Suzuki S."/>
            <person name="Yamaguchi H."/>
            <person name="Hirooka S."/>
            <person name="Minakuchi Y."/>
            <person name="Miyagishima S."/>
            <person name="Kawachi M."/>
            <person name="Toyoda A."/>
            <person name="Nozaki H."/>
        </authorList>
    </citation>
    <scope>NUCLEOTIDE SEQUENCE [LARGE SCALE GENOMIC DNA]</scope>
    <source>
        <strain evidence="5 6">NIES-4017</strain>
    </source>
</reference>
<gene>
    <name evidence="5" type="ORF">Agub_g14012</name>
</gene>
<evidence type="ECO:0000256" key="3">
    <source>
        <dbReference type="ARBA" id="ARBA00022840"/>
    </source>
</evidence>
<accession>A0AAD3HSS2</accession>
<evidence type="ECO:0000256" key="4">
    <source>
        <dbReference type="SAM" id="MobiDB-lite"/>
    </source>
</evidence>
<dbReference type="InterPro" id="IPR036615">
    <property type="entry name" value="Mur_ligase_C_dom_sf"/>
</dbReference>
<keyword evidence="6" id="KW-1185">Reference proteome</keyword>
<dbReference type="GO" id="GO:0005524">
    <property type="term" value="F:ATP binding"/>
    <property type="evidence" value="ECO:0007669"/>
    <property type="project" value="UniProtKB-KW"/>
</dbReference>
<feature type="compositionally biased region" description="Low complexity" evidence="4">
    <location>
        <begin position="174"/>
        <end position="185"/>
    </location>
</feature>
<evidence type="ECO:0000313" key="6">
    <source>
        <dbReference type="Proteomes" id="UP001054857"/>
    </source>
</evidence>
<keyword evidence="2" id="KW-0547">Nucleotide-binding</keyword>
<dbReference type="PANTHER" id="PTHR11136:SF5">
    <property type="entry name" value="FOLYLPOLYGLUTAMATE SYNTHASE, MITOCHONDRIAL"/>
    <property type="match status" value="1"/>
</dbReference>
<dbReference type="EMBL" id="BMAR01000052">
    <property type="protein sequence ID" value="GFR51591.1"/>
    <property type="molecule type" value="Genomic_DNA"/>
</dbReference>
<dbReference type="Gene3D" id="3.90.190.20">
    <property type="entry name" value="Mur ligase, C-terminal domain"/>
    <property type="match status" value="1"/>
</dbReference>
<dbReference type="Proteomes" id="UP001054857">
    <property type="component" value="Unassembled WGS sequence"/>
</dbReference>
<dbReference type="AlphaFoldDB" id="A0AAD3HSS2"/>
<dbReference type="GO" id="GO:0005829">
    <property type="term" value="C:cytosol"/>
    <property type="evidence" value="ECO:0007669"/>
    <property type="project" value="TreeGrafter"/>
</dbReference>
<protein>
    <recommendedName>
        <fullName evidence="7">Folylpolyglutamate synthase</fullName>
    </recommendedName>
</protein>
<proteinExistence type="predicted"/>
<keyword evidence="3" id="KW-0067">ATP-binding</keyword>
<dbReference type="SUPFAM" id="SSF53244">
    <property type="entry name" value="MurD-like peptide ligases, peptide-binding domain"/>
    <property type="match status" value="1"/>
</dbReference>
<sequence>RSQVVRDEQVASQGGQLTWYLDGAHTPESLAACAAWLRGELATAAAATTTTAATTASTDAPATRHALVLLFNCMRDRDPAVLLPPLASALLAPPSSPELKAAAVTAAVTPTKQPAASSGAQARPSVQASIAIGVKSGMGDAGPAVGGVVQLQAAIFTPMLSGGGVLLPPGQGSQQQQQQQQQEQQPAVDLSWQVRMRDVWYAVSPHAGATSQGSVPEMDGMAVYTPVGLAKDGGGACTIPDLPYVSVASSLPDALAAVRTAAVNDPRVHLHVLVTGSLYLVGDVLRLLDKRPA</sequence>
<keyword evidence="1" id="KW-0436">Ligase</keyword>
<feature type="non-terminal residue" evidence="5">
    <location>
        <position position="1"/>
    </location>
</feature>
<name>A0AAD3HSS2_9CHLO</name>
<dbReference type="GO" id="GO:0005739">
    <property type="term" value="C:mitochondrion"/>
    <property type="evidence" value="ECO:0007669"/>
    <property type="project" value="TreeGrafter"/>
</dbReference>
<dbReference type="GO" id="GO:0004326">
    <property type="term" value="F:tetrahydrofolylpolyglutamate synthase activity"/>
    <property type="evidence" value="ECO:0007669"/>
    <property type="project" value="InterPro"/>
</dbReference>
<evidence type="ECO:0000256" key="1">
    <source>
        <dbReference type="ARBA" id="ARBA00022598"/>
    </source>
</evidence>
<evidence type="ECO:0008006" key="7">
    <source>
        <dbReference type="Google" id="ProtNLM"/>
    </source>
</evidence>
<feature type="region of interest" description="Disordered" evidence="4">
    <location>
        <begin position="166"/>
        <end position="188"/>
    </location>
</feature>
<evidence type="ECO:0000256" key="2">
    <source>
        <dbReference type="ARBA" id="ARBA00022741"/>
    </source>
</evidence>
<comment type="caution">
    <text evidence="5">The sequence shown here is derived from an EMBL/GenBank/DDBJ whole genome shotgun (WGS) entry which is preliminary data.</text>
</comment>
<organism evidence="5 6">
    <name type="scientific">Astrephomene gubernaculifera</name>
    <dbReference type="NCBI Taxonomy" id="47775"/>
    <lineage>
        <taxon>Eukaryota</taxon>
        <taxon>Viridiplantae</taxon>
        <taxon>Chlorophyta</taxon>
        <taxon>core chlorophytes</taxon>
        <taxon>Chlorophyceae</taxon>
        <taxon>CS clade</taxon>
        <taxon>Chlamydomonadales</taxon>
        <taxon>Astrephomenaceae</taxon>
        <taxon>Astrephomene</taxon>
    </lineage>
</organism>
<evidence type="ECO:0000313" key="5">
    <source>
        <dbReference type="EMBL" id="GFR51591.1"/>
    </source>
</evidence>
<dbReference type="PANTHER" id="PTHR11136">
    <property type="entry name" value="FOLYLPOLYGLUTAMATE SYNTHASE-RELATED"/>
    <property type="match status" value="1"/>
</dbReference>
<dbReference type="InterPro" id="IPR001645">
    <property type="entry name" value="Folylpolyglutamate_synth"/>
</dbReference>